<comment type="caution">
    <text evidence="1">The sequence shown here is derived from an EMBL/GenBank/DDBJ whole genome shotgun (WGS) entry which is preliminary data.</text>
</comment>
<evidence type="ECO:0000313" key="1">
    <source>
        <dbReference type="EMBL" id="PSW26433.1"/>
    </source>
</evidence>
<dbReference type="Proteomes" id="UP000240481">
    <property type="component" value="Unassembled WGS sequence"/>
</dbReference>
<dbReference type="AlphaFoldDB" id="A0A0J8V5M0"/>
<protein>
    <submittedName>
        <fullName evidence="1">Uncharacterized protein</fullName>
    </submittedName>
</protein>
<proteinExistence type="predicted"/>
<accession>A0A0J8V5M0</accession>
<keyword evidence="2" id="KW-1185">Reference proteome</keyword>
<reference evidence="1 2" key="1">
    <citation type="submission" date="2018-01" db="EMBL/GenBank/DDBJ databases">
        <title>Whole genome sequencing of Histamine producing bacteria.</title>
        <authorList>
            <person name="Butler K."/>
        </authorList>
    </citation>
    <scope>NUCLEOTIDE SEQUENCE [LARGE SCALE GENOMIC DNA]</scope>
    <source>
        <strain evidence="1 2">DSM 24669</strain>
    </source>
</reference>
<organism evidence="1 2">
    <name type="scientific">Photobacterium swingsii</name>
    <dbReference type="NCBI Taxonomy" id="680026"/>
    <lineage>
        <taxon>Bacteria</taxon>
        <taxon>Pseudomonadati</taxon>
        <taxon>Pseudomonadota</taxon>
        <taxon>Gammaproteobacteria</taxon>
        <taxon>Vibrionales</taxon>
        <taxon>Vibrionaceae</taxon>
        <taxon>Photobacterium</taxon>
    </lineage>
</organism>
<sequence length="72" mass="8099">MLKILRALPYKPNDLSKSSTLAINTAYLLIINTRNEKAPALQLAPKTDKAPLNGQNQKDVTALMRTHYRYTS</sequence>
<name>A0A0J8V5M0_9GAMM</name>
<gene>
    <name evidence="1" type="ORF">C9I94_00015</name>
</gene>
<dbReference type="STRING" id="680026.AB733_21885"/>
<dbReference type="EMBL" id="PYLZ01000001">
    <property type="protein sequence ID" value="PSW26433.1"/>
    <property type="molecule type" value="Genomic_DNA"/>
</dbReference>
<evidence type="ECO:0000313" key="2">
    <source>
        <dbReference type="Proteomes" id="UP000240481"/>
    </source>
</evidence>